<evidence type="ECO:0000313" key="6">
    <source>
        <dbReference type="Proteomes" id="UP000694392"/>
    </source>
</evidence>
<protein>
    <recommendedName>
        <fullName evidence="2">Tetratricopeptide repeat protein 38</fullName>
    </recommendedName>
</protein>
<reference evidence="5" key="2">
    <citation type="submission" date="2025-09" db="UniProtKB">
        <authorList>
            <consortium name="Ensembl"/>
        </authorList>
    </citation>
    <scope>IDENTIFICATION</scope>
</reference>
<comment type="similarity">
    <text evidence="1">Belongs to the TTC38 family.</text>
</comment>
<sequence>ILWCSCILCCWEEGGGGGDSSPGFSMGHAIANGLALMSGESSPRFNKELDNAVKSMVELSKSQPLTEREKLHVSALEILASGHLSKACGVWDQILQSYPTDLLALRFAHDTYFFLGYHTQMRDSIARVYRHWTPDIPLSSYVKGLYSFGLMETNFYDHAEKLANEALAVNCTDAYSVHTIAHVHEMKVNLKGGLAFMEQTETNWRDCDMLAGHNYWHWALYFIDKISPRCQSSGSMLDVVDNCSMLYRFQLEGVNVGDRWQNVIQLTRKHAKNHVWLFNDAHILMSSLGAKDHKTTKEFLTTLQELANQFLLFAKHCSMVVFRSREP</sequence>
<dbReference type="Ensembl" id="ENSSPUT00000016529.1">
    <property type="protein sequence ID" value="ENSSPUP00000015499.1"/>
    <property type="gene ID" value="ENSSPUG00000011957.1"/>
</dbReference>
<dbReference type="OMA" id="NDTHIRM"/>
<dbReference type="Proteomes" id="UP000694392">
    <property type="component" value="Unplaced"/>
</dbReference>
<keyword evidence="4" id="KW-0802">TPR repeat</keyword>
<name>A0A8D0H3C8_SPHPU</name>
<accession>A0A8D0H3C8</accession>
<dbReference type="PANTHER" id="PTHR16263:SF4">
    <property type="entry name" value="TETRATRICOPEPTIDE REPEAT PROTEIN 38"/>
    <property type="match status" value="1"/>
</dbReference>
<dbReference type="InterPro" id="IPR033891">
    <property type="entry name" value="TTC38"/>
</dbReference>
<evidence type="ECO:0000256" key="1">
    <source>
        <dbReference type="ARBA" id="ARBA00005857"/>
    </source>
</evidence>
<reference evidence="5" key="1">
    <citation type="submission" date="2025-08" db="UniProtKB">
        <authorList>
            <consortium name="Ensembl"/>
        </authorList>
    </citation>
    <scope>IDENTIFICATION</scope>
</reference>
<keyword evidence="3" id="KW-0677">Repeat</keyword>
<evidence type="ECO:0000256" key="2">
    <source>
        <dbReference type="ARBA" id="ARBA00019992"/>
    </source>
</evidence>
<dbReference type="GeneTree" id="ENSGT00390000002669"/>
<dbReference type="CDD" id="cd05804">
    <property type="entry name" value="StaR_like"/>
    <property type="match status" value="1"/>
</dbReference>
<evidence type="ECO:0000256" key="4">
    <source>
        <dbReference type="ARBA" id="ARBA00022803"/>
    </source>
</evidence>
<proteinExistence type="inferred from homology"/>
<evidence type="ECO:0000313" key="5">
    <source>
        <dbReference type="Ensembl" id="ENSSPUP00000015499.1"/>
    </source>
</evidence>
<dbReference type="InterPro" id="IPR011990">
    <property type="entry name" value="TPR-like_helical_dom_sf"/>
</dbReference>
<dbReference type="AlphaFoldDB" id="A0A8D0H3C8"/>
<keyword evidence="6" id="KW-1185">Reference proteome</keyword>
<dbReference type="SUPFAM" id="SSF48452">
    <property type="entry name" value="TPR-like"/>
    <property type="match status" value="1"/>
</dbReference>
<organism evidence="5 6">
    <name type="scientific">Sphenodon punctatus</name>
    <name type="common">Tuatara</name>
    <name type="synonym">Hatteria punctata</name>
    <dbReference type="NCBI Taxonomy" id="8508"/>
    <lineage>
        <taxon>Eukaryota</taxon>
        <taxon>Metazoa</taxon>
        <taxon>Chordata</taxon>
        <taxon>Craniata</taxon>
        <taxon>Vertebrata</taxon>
        <taxon>Euteleostomi</taxon>
        <taxon>Lepidosauria</taxon>
        <taxon>Sphenodontia</taxon>
        <taxon>Sphenodontidae</taxon>
        <taxon>Sphenodon</taxon>
    </lineage>
</organism>
<evidence type="ECO:0000256" key="3">
    <source>
        <dbReference type="ARBA" id="ARBA00022737"/>
    </source>
</evidence>
<dbReference type="PANTHER" id="PTHR16263">
    <property type="entry name" value="TETRATRICOPEPTIDE REPEAT PROTEIN 38"/>
    <property type="match status" value="1"/>
</dbReference>